<dbReference type="SUPFAM" id="SSF47090">
    <property type="entry name" value="PGBD-like"/>
    <property type="match status" value="1"/>
</dbReference>
<name>A0ABN6X8U0_9CELL</name>
<dbReference type="InterPro" id="IPR002477">
    <property type="entry name" value="Peptidoglycan-bd-like"/>
</dbReference>
<dbReference type="CDD" id="cd16913">
    <property type="entry name" value="YkuD_like"/>
    <property type="match status" value="1"/>
</dbReference>
<keyword evidence="5 6" id="KW-0961">Cell wall biogenesis/degradation</keyword>
<proteinExistence type="predicted"/>
<evidence type="ECO:0000256" key="3">
    <source>
        <dbReference type="ARBA" id="ARBA00022960"/>
    </source>
</evidence>
<evidence type="ECO:0000256" key="7">
    <source>
        <dbReference type="SAM" id="MobiDB-lite"/>
    </source>
</evidence>
<dbReference type="InterPro" id="IPR038063">
    <property type="entry name" value="Transpep_catalytic_dom"/>
</dbReference>
<evidence type="ECO:0000256" key="4">
    <source>
        <dbReference type="ARBA" id="ARBA00022984"/>
    </source>
</evidence>
<dbReference type="PANTHER" id="PTHR30582:SF2">
    <property type="entry name" value="L,D-TRANSPEPTIDASE YCIB-RELATED"/>
    <property type="match status" value="1"/>
</dbReference>
<evidence type="ECO:0000256" key="1">
    <source>
        <dbReference type="ARBA" id="ARBA00004752"/>
    </source>
</evidence>
<dbReference type="RefSeq" id="WP_286218436.1">
    <property type="nucleotide sequence ID" value="NZ_AP027729.1"/>
</dbReference>
<dbReference type="PROSITE" id="PS51318">
    <property type="entry name" value="TAT"/>
    <property type="match status" value="1"/>
</dbReference>
<dbReference type="InterPro" id="IPR006311">
    <property type="entry name" value="TAT_signal"/>
</dbReference>
<dbReference type="Pfam" id="PF01471">
    <property type="entry name" value="PG_binding_1"/>
    <property type="match status" value="1"/>
</dbReference>
<feature type="active site" description="Proton donor/acceptor" evidence="6">
    <location>
        <position position="288"/>
    </location>
</feature>
<dbReference type="Gene3D" id="2.40.440.10">
    <property type="entry name" value="L,D-transpeptidase catalytic domain-like"/>
    <property type="match status" value="1"/>
</dbReference>
<feature type="compositionally biased region" description="Low complexity" evidence="7">
    <location>
        <begin position="70"/>
        <end position="103"/>
    </location>
</feature>
<keyword evidence="3 6" id="KW-0133">Cell shape</keyword>
<dbReference type="InterPro" id="IPR005490">
    <property type="entry name" value="LD_TPept_cat_dom"/>
</dbReference>
<dbReference type="InterPro" id="IPR050979">
    <property type="entry name" value="LD-transpeptidase"/>
</dbReference>
<feature type="region of interest" description="Disordered" evidence="7">
    <location>
        <begin position="38"/>
        <end position="140"/>
    </location>
</feature>
<evidence type="ECO:0000256" key="2">
    <source>
        <dbReference type="ARBA" id="ARBA00022679"/>
    </source>
</evidence>
<dbReference type="PROSITE" id="PS51257">
    <property type="entry name" value="PROKAR_LIPOPROTEIN"/>
    <property type="match status" value="1"/>
</dbReference>
<dbReference type="Gene3D" id="1.10.101.10">
    <property type="entry name" value="PGBD-like superfamily/PGBD"/>
    <property type="match status" value="1"/>
</dbReference>
<evidence type="ECO:0000256" key="6">
    <source>
        <dbReference type="PROSITE-ProRule" id="PRU01373"/>
    </source>
</evidence>
<accession>A0ABN6X8U0</accession>
<comment type="pathway">
    <text evidence="1 6">Cell wall biogenesis; peptidoglycan biosynthesis.</text>
</comment>
<feature type="compositionally biased region" description="Basic and acidic residues" evidence="7">
    <location>
        <begin position="104"/>
        <end position="116"/>
    </location>
</feature>
<dbReference type="SUPFAM" id="SSF141523">
    <property type="entry name" value="L,D-transpeptidase catalytic domain-like"/>
    <property type="match status" value="1"/>
</dbReference>
<feature type="domain" description="L,D-TPase catalytic" evidence="8">
    <location>
        <begin position="206"/>
        <end position="328"/>
    </location>
</feature>
<organism evidence="9 10">
    <name type="scientific">Paraoerskovia sediminicola</name>
    <dbReference type="NCBI Taxonomy" id="1138587"/>
    <lineage>
        <taxon>Bacteria</taxon>
        <taxon>Bacillati</taxon>
        <taxon>Actinomycetota</taxon>
        <taxon>Actinomycetes</taxon>
        <taxon>Micrococcales</taxon>
        <taxon>Cellulomonadaceae</taxon>
        <taxon>Paraoerskovia</taxon>
    </lineage>
</organism>
<dbReference type="Pfam" id="PF03734">
    <property type="entry name" value="YkuD"/>
    <property type="match status" value="1"/>
</dbReference>
<evidence type="ECO:0000313" key="10">
    <source>
        <dbReference type="Proteomes" id="UP001321475"/>
    </source>
</evidence>
<dbReference type="InterPro" id="IPR036366">
    <property type="entry name" value="PGBDSf"/>
</dbReference>
<dbReference type="EMBL" id="AP027729">
    <property type="protein sequence ID" value="BDZ41227.1"/>
    <property type="molecule type" value="Genomic_DNA"/>
</dbReference>
<dbReference type="InterPro" id="IPR036365">
    <property type="entry name" value="PGBD-like_sf"/>
</dbReference>
<feature type="compositionally biased region" description="Low complexity" evidence="7">
    <location>
        <begin position="38"/>
        <end position="62"/>
    </location>
</feature>
<evidence type="ECO:0000259" key="8">
    <source>
        <dbReference type="PROSITE" id="PS52029"/>
    </source>
</evidence>
<keyword evidence="10" id="KW-1185">Reference proteome</keyword>
<keyword evidence="4 6" id="KW-0573">Peptidoglycan synthesis</keyword>
<sequence length="328" mass="33851">MHLTSSRRRRLRLATVGGLGALVLGGCSLLPGATPGPAADGAGAATAEPVARTTTPPTVDTPSPAPRPSTTPSATPSASTVPTDEPTPDPTSTATPSATPTAEPQEKAEPEPEPTTKAEPVPTEEPDDGVLRRGDSGPDVKAAQQRLVDLGYWGTGVDGAFGSGTTQAVWAFQKAAGLSRDGVVGPRTLAALEKGVRPKARTSSGHVIEVDLARQIVLLVDDGKVTRIMNASSGSGTPYVADNGRTYSARTHPGSFAVGRQVNAMYESGLGLGDMYRPKFFDRGIAIHGSPSIPPYPASHGCVRVANSAINYIWDTWGAPPGTKVVVY</sequence>
<reference evidence="10" key="1">
    <citation type="journal article" date="2019" name="Int. J. Syst. Evol. Microbiol.">
        <title>The Global Catalogue of Microorganisms (GCM) 10K type strain sequencing project: providing services to taxonomists for standard genome sequencing and annotation.</title>
        <authorList>
            <consortium name="The Broad Institute Genomics Platform"/>
            <consortium name="The Broad Institute Genome Sequencing Center for Infectious Disease"/>
            <person name="Wu L."/>
            <person name="Ma J."/>
        </authorList>
    </citation>
    <scope>NUCLEOTIDE SEQUENCE [LARGE SCALE GENOMIC DNA]</scope>
    <source>
        <strain evidence="10">NBRC 108565</strain>
    </source>
</reference>
<dbReference type="Proteomes" id="UP001321475">
    <property type="component" value="Chromosome"/>
</dbReference>
<evidence type="ECO:0000313" key="9">
    <source>
        <dbReference type="EMBL" id="BDZ41227.1"/>
    </source>
</evidence>
<keyword evidence="2" id="KW-0808">Transferase</keyword>
<evidence type="ECO:0000256" key="5">
    <source>
        <dbReference type="ARBA" id="ARBA00023316"/>
    </source>
</evidence>
<gene>
    <name evidence="9" type="ORF">GCM10025865_05260</name>
</gene>
<feature type="compositionally biased region" description="Basic and acidic residues" evidence="7">
    <location>
        <begin position="129"/>
        <end position="138"/>
    </location>
</feature>
<dbReference type="PROSITE" id="PS52029">
    <property type="entry name" value="LD_TPASE"/>
    <property type="match status" value="1"/>
</dbReference>
<feature type="active site" description="Nucleophile" evidence="6">
    <location>
        <position position="302"/>
    </location>
</feature>
<dbReference type="PANTHER" id="PTHR30582">
    <property type="entry name" value="L,D-TRANSPEPTIDASE"/>
    <property type="match status" value="1"/>
</dbReference>
<protein>
    <recommendedName>
        <fullName evidence="8">L,D-TPase catalytic domain-containing protein</fullName>
    </recommendedName>
</protein>